<protein>
    <submittedName>
        <fullName evidence="7">Uncharacterized protein</fullName>
    </submittedName>
</protein>
<feature type="compositionally biased region" description="Low complexity" evidence="6">
    <location>
        <begin position="1595"/>
        <end position="1608"/>
    </location>
</feature>
<reference evidence="7" key="2">
    <citation type="submission" date="2020-11" db="EMBL/GenBank/DDBJ databases">
        <authorList>
            <person name="Cecchin M."/>
            <person name="Marcolungo L."/>
            <person name="Rossato M."/>
            <person name="Girolomoni L."/>
            <person name="Cosentino E."/>
            <person name="Cuine S."/>
            <person name="Li-Beisson Y."/>
            <person name="Delledonne M."/>
            <person name="Ballottari M."/>
        </authorList>
    </citation>
    <scope>NUCLEOTIDE SEQUENCE</scope>
    <source>
        <strain evidence="7">211/11P</strain>
        <tissue evidence="7">Whole cell</tissue>
    </source>
</reference>
<dbReference type="InterPro" id="IPR011989">
    <property type="entry name" value="ARM-like"/>
</dbReference>
<keyword evidence="8" id="KW-1185">Reference proteome</keyword>
<comment type="subcellular location">
    <subcellularLocation>
        <location evidence="1">Nucleus</location>
    </subcellularLocation>
</comment>
<dbReference type="GO" id="GO:0035825">
    <property type="term" value="P:homologous recombination"/>
    <property type="evidence" value="ECO:0007669"/>
    <property type="project" value="UniProtKB-ARBA"/>
</dbReference>
<feature type="compositionally biased region" description="Basic residues" evidence="6">
    <location>
        <begin position="1549"/>
        <end position="1560"/>
    </location>
</feature>
<feature type="compositionally biased region" description="Low complexity" evidence="6">
    <location>
        <begin position="1504"/>
        <end position="1516"/>
    </location>
</feature>
<dbReference type="SUPFAM" id="SSF48371">
    <property type="entry name" value="ARM repeat"/>
    <property type="match status" value="2"/>
</dbReference>
<dbReference type="Pfam" id="PF20168">
    <property type="entry name" value="PDS5"/>
    <property type="match status" value="1"/>
</dbReference>
<feature type="compositionally biased region" description="Basic and acidic residues" evidence="6">
    <location>
        <begin position="1428"/>
        <end position="1440"/>
    </location>
</feature>
<organism evidence="7 8">
    <name type="scientific">Chlorella vulgaris</name>
    <name type="common">Green alga</name>
    <dbReference type="NCBI Taxonomy" id="3077"/>
    <lineage>
        <taxon>Eukaryota</taxon>
        <taxon>Viridiplantae</taxon>
        <taxon>Chlorophyta</taxon>
        <taxon>core chlorophytes</taxon>
        <taxon>Trebouxiophyceae</taxon>
        <taxon>Chlorellales</taxon>
        <taxon>Chlorellaceae</taxon>
        <taxon>Chlorella clade</taxon>
        <taxon>Chlorella</taxon>
    </lineage>
</organism>
<dbReference type="GO" id="GO:0007064">
    <property type="term" value="P:mitotic sister chromatid cohesion"/>
    <property type="evidence" value="ECO:0007669"/>
    <property type="project" value="InterPro"/>
</dbReference>
<dbReference type="OrthoDB" id="512726at2759"/>
<dbReference type="InterPro" id="IPR039776">
    <property type="entry name" value="Pds5"/>
</dbReference>
<evidence type="ECO:0000256" key="4">
    <source>
        <dbReference type="ARBA" id="ARBA00023242"/>
    </source>
</evidence>
<evidence type="ECO:0000256" key="2">
    <source>
        <dbReference type="ARBA" id="ARBA00022618"/>
    </source>
</evidence>
<keyword evidence="3" id="KW-0498">Mitosis</keyword>
<evidence type="ECO:0000256" key="3">
    <source>
        <dbReference type="ARBA" id="ARBA00022776"/>
    </source>
</evidence>
<feature type="compositionally biased region" description="Low complexity" evidence="6">
    <location>
        <begin position="1400"/>
        <end position="1419"/>
    </location>
</feature>
<feature type="region of interest" description="Disordered" evidence="6">
    <location>
        <begin position="954"/>
        <end position="977"/>
    </location>
</feature>
<reference evidence="7" key="1">
    <citation type="journal article" date="2019" name="Plant J.">
        <title>Chlorella vulgaris genome assembly and annotation reveals the molecular basis for metabolic acclimation to high light conditions.</title>
        <authorList>
            <person name="Cecchin M."/>
            <person name="Marcolungo L."/>
            <person name="Rossato M."/>
            <person name="Girolomoni L."/>
            <person name="Cosentino E."/>
            <person name="Cuine S."/>
            <person name="Li-Beisson Y."/>
            <person name="Delledonne M."/>
            <person name="Ballottari M."/>
        </authorList>
    </citation>
    <scope>NUCLEOTIDE SEQUENCE</scope>
    <source>
        <strain evidence="7">211/11P</strain>
    </source>
</reference>
<feature type="region of interest" description="Disordered" evidence="6">
    <location>
        <begin position="1"/>
        <end position="26"/>
    </location>
</feature>
<feature type="compositionally biased region" description="Acidic residues" evidence="6">
    <location>
        <begin position="963"/>
        <end position="977"/>
    </location>
</feature>
<dbReference type="EMBL" id="SIDB01000002">
    <property type="protein sequence ID" value="KAI3436012.1"/>
    <property type="molecule type" value="Genomic_DNA"/>
</dbReference>
<keyword evidence="2" id="KW-0132">Cell division</keyword>
<dbReference type="GO" id="GO:0051301">
    <property type="term" value="P:cell division"/>
    <property type="evidence" value="ECO:0007669"/>
    <property type="project" value="UniProtKB-KW"/>
</dbReference>
<evidence type="ECO:0000256" key="6">
    <source>
        <dbReference type="SAM" id="MobiDB-lite"/>
    </source>
</evidence>
<feature type="region of interest" description="Disordered" evidence="6">
    <location>
        <begin position="1504"/>
        <end position="1625"/>
    </location>
</feature>
<keyword evidence="4" id="KW-0539">Nucleus</keyword>
<comment type="caution">
    <text evidence="7">The sequence shown here is derived from an EMBL/GenBank/DDBJ whole genome shotgun (WGS) entry which is preliminary data.</text>
</comment>
<feature type="compositionally biased region" description="Low complexity" evidence="6">
    <location>
        <begin position="1574"/>
        <end position="1586"/>
    </location>
</feature>
<dbReference type="GO" id="GO:0006281">
    <property type="term" value="P:DNA repair"/>
    <property type="evidence" value="ECO:0007669"/>
    <property type="project" value="TreeGrafter"/>
</dbReference>
<accession>A0A9D4TWX4</accession>
<dbReference type="PANTHER" id="PTHR12663:SF0">
    <property type="entry name" value="PRECOCIOUS DISSOCIATION OF SISTERS 5, ISOFORM A"/>
    <property type="match status" value="1"/>
</dbReference>
<feature type="compositionally biased region" description="Low complexity" evidence="6">
    <location>
        <begin position="1359"/>
        <end position="1378"/>
    </location>
</feature>
<gene>
    <name evidence="7" type="ORF">D9Q98_002069</name>
</gene>
<dbReference type="InterPro" id="IPR016024">
    <property type="entry name" value="ARM-type_fold"/>
</dbReference>
<dbReference type="Proteomes" id="UP001055712">
    <property type="component" value="Unassembled WGS sequence"/>
</dbReference>
<feature type="region of interest" description="Disordered" evidence="6">
    <location>
        <begin position="1293"/>
        <end position="1473"/>
    </location>
</feature>
<sequence>MGRSSYEFDGAEDGHEELEKTGKALLSPPKGKDALLRLLKVAGDALSEAAQASESAKLATRDLAKAVGRSEFLRHKDKEVRLYTALCICHVLRLSAPDSPFSEEQLQSIFELLTRTYAELEEPASPHFQLCLSILETVSQVKCSLLMLDLANAAELVCSLFSTLLDVVNEENAEVLQGTVLELLRTMIDEADDLPQQQLDILLARLLPAAAAESPAAHALVVALLQRTETTVQPHLQKFLKALLTGVRTDSELKDDAYELFYAVHETVPQALLPLEPLLRDEVMGELDVAKRRAAVDLVAKLLSRHPSGTAKILDEYEPLLEAFLGRTNDLEAEVRRKVLEAGPALMEACAGYPKRQLEVLKTAVAKLFDLDDSVRRAAAAAVCTVLQQHPQLAGSTHTEGRGPVLTILFGRLRDKKLSVRREVASHLAALLRAWVLAAAESPDAAPHTRTMLSIPLALCHHAVRDPDLGSHVLDTVWRAGIFPAKLAPADVARYWAQMWFQARETGDDHRSMLTNMLLGKLSMQLKVQRLLALRAAAKEQRTSSLKAAASSAGGGSSGVAATSVSTRGGGDGVGHRLVSNPAAHLQSCTRELASVLKEAIKPEEGLQKLLDSKDNHIFRGLATLAAYGCTYKDAVAAGKDVMQRVGSKGPAADLTRVLVARLTPNLVPPEVLHAAMEEAEQSEDVQRFLVAIAVKAPLLLAQSLDNVMDMFEGDDPAVAACAAKVLARAGPGMAKHCQARKLELPQQLPERLQEMCMEGSPAVAKAAATALLGMLPSERAAAAAGQLADDLLTRLKAPATLSNHSLLLAALKGLSVVGRLQPEVFESRADEVLDFVVADLMELDMSRGKPLPGVTAHPAAAAGRQWGRPSAVTAIKTAALRTLCQALVPDSARATLTQAMGERAALLWELLEPLLDTEEGEAQFAPFDLVLPNTSDPEHAELKRELRSKRRRVACGGSAADEREEESDEEAGDEEGNLASTDAAWVRFSAVCGLLRLARAYDSAMSAPLYANLALAFQEPQMDPRRAMTLKLHKTVTLLGGRREPGYAQRAAKYAAILAFFAIDPEPRNRLFALRTLRDYVVQRRLVVERMAASTAAAGGGGGTMIQDMPEAMLAYLVFLLAHHPDFPTPERLEEYSQASPEEQQEVYGEAGPFAPFIGMLQFGLEALAVPSEHPTSASAVSRLLPPSLKVLRTLKYCEDACEEPRTEESLQLCDLGLMLLKLIADRLTNGKQLTLASFPGAVVLPKRCFRALDMSGKSKRLDGSNLPPARYFTPGLFEDDLFLRRLMPALPGPAAKARGKPRSKAGGTQRRGKAAKGEDGAAGGAREVSARSAEEESSVAHTFGSLAPDWAAEEGQEGQQQQQPRGKRGAPAAKQPPGGGGKRSKPQRGRGSAEGSEADSGAVPAGRAAAAKPAGTPSRQQPRRGAKSEIGAKLKEASTDVEDEEEEGVSWDDDSQEEQQHTGTLRGAAVPSAARAVVTLGEQAEAGRVVLRRATAVAIAADAVRVSAPAAAGRLRADTDEEGEEKVGEEEKEREEEEAEEQEPHQRTQRQRQQLRRPQKPEQGTVSPNQENRAAANGLAAARGRQQKASTRAAAAPKPSASKAGGSNAQSRAAKPQLKRTRA</sequence>
<evidence type="ECO:0000313" key="8">
    <source>
        <dbReference type="Proteomes" id="UP001055712"/>
    </source>
</evidence>
<name>A0A9D4TWX4_CHLVU</name>
<dbReference type="GO" id="GO:0000785">
    <property type="term" value="C:chromatin"/>
    <property type="evidence" value="ECO:0007669"/>
    <property type="project" value="TreeGrafter"/>
</dbReference>
<evidence type="ECO:0000256" key="5">
    <source>
        <dbReference type="ARBA" id="ARBA00023306"/>
    </source>
</evidence>
<dbReference type="GO" id="GO:0005634">
    <property type="term" value="C:nucleus"/>
    <property type="evidence" value="ECO:0007669"/>
    <property type="project" value="UniProtKB-SubCell"/>
</dbReference>
<dbReference type="PANTHER" id="PTHR12663">
    <property type="entry name" value="ANDROGEN INDUCED INHIBITOR OF PROLIFERATION AS3 / PDS5-RELATED"/>
    <property type="match status" value="1"/>
</dbReference>
<dbReference type="Gene3D" id="1.25.10.10">
    <property type="entry name" value="Leucine-rich Repeat Variant"/>
    <property type="match status" value="1"/>
</dbReference>
<feature type="compositionally biased region" description="Acidic residues" evidence="6">
    <location>
        <begin position="1534"/>
        <end position="1543"/>
    </location>
</feature>
<proteinExistence type="predicted"/>
<feature type="compositionally biased region" description="Acidic residues" evidence="6">
    <location>
        <begin position="1441"/>
        <end position="1459"/>
    </location>
</feature>
<evidence type="ECO:0000256" key="1">
    <source>
        <dbReference type="ARBA" id="ARBA00004123"/>
    </source>
</evidence>
<evidence type="ECO:0000313" key="7">
    <source>
        <dbReference type="EMBL" id="KAI3436012.1"/>
    </source>
</evidence>
<keyword evidence="5" id="KW-0131">Cell cycle</keyword>